<dbReference type="PANTHER" id="PTHR33055">
    <property type="entry name" value="TRANSPOSASE FOR INSERTION SEQUENCE ELEMENT IS1111A"/>
    <property type="match status" value="1"/>
</dbReference>
<feature type="domain" description="Transposase IS110-like N-terminal" evidence="2">
    <location>
        <begin position="7"/>
        <end position="146"/>
    </location>
</feature>
<evidence type="ECO:0000259" key="3">
    <source>
        <dbReference type="Pfam" id="PF02371"/>
    </source>
</evidence>
<dbReference type="Pfam" id="PF02371">
    <property type="entry name" value="Transposase_20"/>
    <property type="match status" value="1"/>
</dbReference>
<dbReference type="InterPro" id="IPR047650">
    <property type="entry name" value="Transpos_IS110"/>
</dbReference>
<evidence type="ECO:0000259" key="2">
    <source>
        <dbReference type="Pfam" id="PF01548"/>
    </source>
</evidence>
<organism evidence="4 5">
    <name type="scientific">Rhizobium binae</name>
    <dbReference type="NCBI Taxonomy" id="1138190"/>
    <lineage>
        <taxon>Bacteria</taxon>
        <taxon>Pseudomonadati</taxon>
        <taxon>Pseudomonadota</taxon>
        <taxon>Alphaproteobacteria</taxon>
        <taxon>Hyphomicrobiales</taxon>
        <taxon>Rhizobiaceae</taxon>
        <taxon>Rhizobium/Agrobacterium group</taxon>
        <taxon>Rhizobium</taxon>
    </lineage>
</organism>
<name>A0ABV2MHI4_9HYPH</name>
<evidence type="ECO:0000313" key="4">
    <source>
        <dbReference type="EMBL" id="MET3755909.1"/>
    </source>
</evidence>
<comment type="caution">
    <text evidence="4">The sequence shown here is derived from an EMBL/GenBank/DDBJ whole genome shotgun (WGS) entry which is preliminary data.</text>
</comment>
<dbReference type="RefSeq" id="WP_168296124.1">
    <property type="nucleotide sequence ID" value="NZ_CP071604.1"/>
</dbReference>
<dbReference type="GeneID" id="91150048"/>
<accession>A0ABV2MHI4</accession>
<dbReference type="PANTHER" id="PTHR33055:SF3">
    <property type="entry name" value="PUTATIVE TRANSPOSASE FOR IS117-RELATED"/>
    <property type="match status" value="1"/>
</dbReference>
<dbReference type="NCBIfam" id="NF033542">
    <property type="entry name" value="transpos_IS110"/>
    <property type="match status" value="1"/>
</dbReference>
<sequence length="343" mass="37389">MSEIATIGLDLAKQVFQAHGADAQGATVFNRKLRRAELLPFFEKLPPCIVGMEACGSAHHWAREISALGHEVRILPAQYVKPFVTRGKTDAGDAIAITQTMKRPDVRSVPVKTAAQQGATMVLRTRTFFVRQRANAVNALRSHMAEFGLVADRGIANFGKLVAALPERGDARIPPAARLMLDEILDEIEKLTERIQRIDDQIAAHAKQDEDIRRLTAIPGIGTLTACAIQAHVPDPGCFKSARHFSAWLGLTPKPNSSGEKLRSGKISRMGNVDLRSLLYIGAMAVLSAARRFGTRSGWLRRLMDRRPLRVVAVALANKTARVVWALLTKGGGYQAPAELAGN</sequence>
<dbReference type="Proteomes" id="UP001549077">
    <property type="component" value="Unassembled WGS sequence"/>
</dbReference>
<keyword evidence="1" id="KW-0175">Coiled coil</keyword>
<proteinExistence type="predicted"/>
<feature type="domain" description="Transposase IS116/IS110/IS902 C-terminal" evidence="3">
    <location>
        <begin position="213"/>
        <end position="293"/>
    </location>
</feature>
<dbReference type="InterPro" id="IPR003346">
    <property type="entry name" value="Transposase_20"/>
</dbReference>
<protein>
    <submittedName>
        <fullName evidence="4">Transposase</fullName>
    </submittedName>
</protein>
<gene>
    <name evidence="4" type="ORF">ABID08_003280</name>
</gene>
<keyword evidence="5" id="KW-1185">Reference proteome</keyword>
<dbReference type="Pfam" id="PF01548">
    <property type="entry name" value="DEDD_Tnp_IS110"/>
    <property type="match status" value="1"/>
</dbReference>
<evidence type="ECO:0000313" key="5">
    <source>
        <dbReference type="Proteomes" id="UP001549077"/>
    </source>
</evidence>
<evidence type="ECO:0000256" key="1">
    <source>
        <dbReference type="SAM" id="Coils"/>
    </source>
</evidence>
<reference evidence="4 5" key="1">
    <citation type="submission" date="2024-06" db="EMBL/GenBank/DDBJ databases">
        <title>Genomic Encyclopedia of Type Strains, Phase IV (KMG-IV): sequencing the most valuable type-strain genomes for metagenomic binning, comparative biology and taxonomic classification.</title>
        <authorList>
            <person name="Goeker M."/>
        </authorList>
    </citation>
    <scope>NUCLEOTIDE SEQUENCE [LARGE SCALE GENOMIC DNA]</scope>
    <source>
        <strain evidence="4 5">DSM 29288</strain>
    </source>
</reference>
<dbReference type="EMBL" id="JBEPMY010000008">
    <property type="protein sequence ID" value="MET3755909.1"/>
    <property type="molecule type" value="Genomic_DNA"/>
</dbReference>
<feature type="coiled-coil region" evidence="1">
    <location>
        <begin position="181"/>
        <end position="208"/>
    </location>
</feature>
<dbReference type="InterPro" id="IPR002525">
    <property type="entry name" value="Transp_IS110-like_N"/>
</dbReference>